<accession>A0A0C3CU75</accession>
<organism evidence="1 2">
    <name type="scientific">Oidiodendron maius (strain Zn)</name>
    <dbReference type="NCBI Taxonomy" id="913774"/>
    <lineage>
        <taxon>Eukaryota</taxon>
        <taxon>Fungi</taxon>
        <taxon>Dikarya</taxon>
        <taxon>Ascomycota</taxon>
        <taxon>Pezizomycotina</taxon>
        <taxon>Leotiomycetes</taxon>
        <taxon>Leotiomycetes incertae sedis</taxon>
        <taxon>Myxotrichaceae</taxon>
        <taxon>Oidiodendron</taxon>
    </lineage>
</organism>
<dbReference type="InParanoid" id="A0A0C3CU75"/>
<dbReference type="AlphaFoldDB" id="A0A0C3CU75"/>
<reference evidence="1 2" key="1">
    <citation type="submission" date="2014-04" db="EMBL/GenBank/DDBJ databases">
        <authorList>
            <consortium name="DOE Joint Genome Institute"/>
            <person name="Kuo A."/>
            <person name="Martino E."/>
            <person name="Perotto S."/>
            <person name="Kohler A."/>
            <person name="Nagy L.G."/>
            <person name="Floudas D."/>
            <person name="Copeland A."/>
            <person name="Barry K.W."/>
            <person name="Cichocki N."/>
            <person name="Veneault-Fourrey C."/>
            <person name="LaButti K."/>
            <person name="Lindquist E.A."/>
            <person name="Lipzen A."/>
            <person name="Lundell T."/>
            <person name="Morin E."/>
            <person name="Murat C."/>
            <person name="Sun H."/>
            <person name="Tunlid A."/>
            <person name="Henrissat B."/>
            <person name="Grigoriev I.V."/>
            <person name="Hibbett D.S."/>
            <person name="Martin F."/>
            <person name="Nordberg H.P."/>
            <person name="Cantor M.N."/>
            <person name="Hua S.X."/>
        </authorList>
    </citation>
    <scope>NUCLEOTIDE SEQUENCE [LARGE SCALE GENOMIC DNA]</scope>
    <source>
        <strain evidence="1 2">Zn</strain>
    </source>
</reference>
<dbReference type="HOGENOM" id="CLU_2292475_0_0_1"/>
<protein>
    <submittedName>
        <fullName evidence="1">Uncharacterized protein</fullName>
    </submittedName>
</protein>
<dbReference type="EMBL" id="KN832897">
    <property type="protein sequence ID" value="KIM93257.1"/>
    <property type="molecule type" value="Genomic_DNA"/>
</dbReference>
<dbReference type="Proteomes" id="UP000054321">
    <property type="component" value="Unassembled WGS sequence"/>
</dbReference>
<name>A0A0C3CU75_OIDMZ</name>
<sequence>MLLKVSSLLTPSEWMTNVRRTVPWITVSTYVHLRLRGNRASSAKLVNIATRMLESINLQSADCSVTAQTEFLNIETPNFQSGFTPLPELIGHYVRECSDAS</sequence>
<evidence type="ECO:0000313" key="1">
    <source>
        <dbReference type="EMBL" id="KIM93257.1"/>
    </source>
</evidence>
<keyword evidence="2" id="KW-1185">Reference proteome</keyword>
<evidence type="ECO:0000313" key="2">
    <source>
        <dbReference type="Proteomes" id="UP000054321"/>
    </source>
</evidence>
<gene>
    <name evidence="1" type="ORF">OIDMADRAFT_21532</name>
</gene>
<reference evidence="2" key="2">
    <citation type="submission" date="2015-01" db="EMBL/GenBank/DDBJ databases">
        <title>Evolutionary Origins and Diversification of the Mycorrhizal Mutualists.</title>
        <authorList>
            <consortium name="DOE Joint Genome Institute"/>
            <consortium name="Mycorrhizal Genomics Consortium"/>
            <person name="Kohler A."/>
            <person name="Kuo A."/>
            <person name="Nagy L.G."/>
            <person name="Floudas D."/>
            <person name="Copeland A."/>
            <person name="Barry K.W."/>
            <person name="Cichocki N."/>
            <person name="Veneault-Fourrey C."/>
            <person name="LaButti K."/>
            <person name="Lindquist E.A."/>
            <person name="Lipzen A."/>
            <person name="Lundell T."/>
            <person name="Morin E."/>
            <person name="Murat C."/>
            <person name="Riley R."/>
            <person name="Ohm R."/>
            <person name="Sun H."/>
            <person name="Tunlid A."/>
            <person name="Henrissat B."/>
            <person name="Grigoriev I.V."/>
            <person name="Hibbett D.S."/>
            <person name="Martin F."/>
        </authorList>
    </citation>
    <scope>NUCLEOTIDE SEQUENCE [LARGE SCALE GENOMIC DNA]</scope>
    <source>
        <strain evidence="2">Zn</strain>
    </source>
</reference>
<proteinExistence type="predicted"/>